<dbReference type="PANTHER" id="PTHR30435:SF2">
    <property type="entry name" value="FLAGELLAR BASAL-BODY ROD PROTEIN FLGC"/>
    <property type="match status" value="1"/>
</dbReference>
<evidence type="ECO:0000256" key="4">
    <source>
        <dbReference type="ARBA" id="ARBA00023143"/>
    </source>
</evidence>
<dbReference type="EMBL" id="CP058559">
    <property type="protein sequence ID" value="QNO16413.1"/>
    <property type="molecule type" value="Genomic_DNA"/>
</dbReference>
<evidence type="ECO:0000256" key="5">
    <source>
        <dbReference type="ARBA" id="ARBA00025933"/>
    </source>
</evidence>
<gene>
    <name evidence="9" type="primary">flgC</name>
    <name evidence="9" type="ORF">HYG86_17345</name>
</gene>
<protein>
    <recommendedName>
        <fullName evidence="3 6">Flagellar basal-body rod protein FlgC</fullName>
    </recommendedName>
</protein>
<dbReference type="NCBIfam" id="TIGR01395">
    <property type="entry name" value="FlgC"/>
    <property type="match status" value="1"/>
</dbReference>
<evidence type="ECO:0000256" key="2">
    <source>
        <dbReference type="ARBA" id="ARBA00009677"/>
    </source>
</evidence>
<keyword evidence="9" id="KW-0966">Cell projection</keyword>
<dbReference type="InterPro" id="IPR001444">
    <property type="entry name" value="Flag_bb_rod_N"/>
</dbReference>
<evidence type="ECO:0000256" key="6">
    <source>
        <dbReference type="RuleBase" id="RU362062"/>
    </source>
</evidence>
<dbReference type="InterPro" id="IPR019776">
    <property type="entry name" value="Flagellar_basal_body_rod_CS"/>
</dbReference>
<dbReference type="InterPro" id="IPR010930">
    <property type="entry name" value="Flg_bb/hook_C_dom"/>
</dbReference>
<dbReference type="Pfam" id="PF00460">
    <property type="entry name" value="Flg_bb_rod"/>
    <property type="match status" value="1"/>
</dbReference>
<dbReference type="KEGG" id="acae:HYG86_17345"/>
<evidence type="ECO:0000256" key="1">
    <source>
        <dbReference type="ARBA" id="ARBA00004117"/>
    </source>
</evidence>
<name>A0A7G9WCK1_ALKCA</name>
<dbReference type="InterPro" id="IPR006299">
    <property type="entry name" value="FlgC"/>
</dbReference>
<feature type="domain" description="Flagellar basal-body/hook protein C-terminal" evidence="8">
    <location>
        <begin position="101"/>
        <end position="142"/>
    </location>
</feature>
<evidence type="ECO:0000313" key="9">
    <source>
        <dbReference type="EMBL" id="QNO16413.1"/>
    </source>
</evidence>
<comment type="similarity">
    <text evidence="2">Belongs to the flagella basal body rod proteins family.</text>
</comment>
<sequence>MSLFNTINTSASGLTAQRLKLDVISENIANVNTTRTSSGDPYRKKNVVLAARDTDNFDKFFKSSLLKKSNTQKGVKAVAIVEDESPFLEVYQPGHPDADENGIVRMPNVEIVEEMVNMISASRAYEANITALNNTKSMILKSLEIGR</sequence>
<proteinExistence type="inferred from homology"/>
<reference evidence="9 10" key="1">
    <citation type="submission" date="2020-07" db="EMBL/GenBank/DDBJ databases">
        <title>Alkalicella. sp. LB2 genome.</title>
        <authorList>
            <person name="Postec A."/>
            <person name="Quemeneur M."/>
        </authorList>
    </citation>
    <scope>NUCLEOTIDE SEQUENCE [LARGE SCALE GENOMIC DNA]</scope>
    <source>
        <strain evidence="9 10">LB2</strain>
    </source>
</reference>
<dbReference type="GO" id="GO:0030694">
    <property type="term" value="C:bacterial-type flagellum basal body, rod"/>
    <property type="evidence" value="ECO:0007669"/>
    <property type="project" value="UniProtKB-UniRule"/>
</dbReference>
<accession>A0A7G9WCK1</accession>
<dbReference type="PANTHER" id="PTHR30435">
    <property type="entry name" value="FLAGELLAR PROTEIN"/>
    <property type="match status" value="1"/>
</dbReference>
<comment type="subunit">
    <text evidence="5 6">The basal body constitutes a major portion of the flagellar organelle and consists of four rings (L,P,S, and M) mounted on a central rod. The rod consists of about 26 subunits of FlgG in the distal portion, and FlgB, FlgC and FlgF are thought to build up the proximal portion of the rod with about 6 subunits each.</text>
</comment>
<evidence type="ECO:0000259" key="8">
    <source>
        <dbReference type="Pfam" id="PF06429"/>
    </source>
</evidence>
<evidence type="ECO:0000256" key="3">
    <source>
        <dbReference type="ARBA" id="ARBA00017941"/>
    </source>
</evidence>
<keyword evidence="4 6" id="KW-0975">Bacterial flagellum</keyword>
<keyword evidence="10" id="KW-1185">Reference proteome</keyword>
<dbReference type="RefSeq" id="WP_213166804.1">
    <property type="nucleotide sequence ID" value="NZ_CP058559.1"/>
</dbReference>
<keyword evidence="9" id="KW-0969">Cilium</keyword>
<dbReference type="AlphaFoldDB" id="A0A7G9WCK1"/>
<evidence type="ECO:0000259" key="7">
    <source>
        <dbReference type="Pfam" id="PF00460"/>
    </source>
</evidence>
<dbReference type="PROSITE" id="PS00588">
    <property type="entry name" value="FLAGELLA_BB_ROD"/>
    <property type="match status" value="1"/>
</dbReference>
<comment type="subcellular location">
    <subcellularLocation>
        <location evidence="1 6">Bacterial flagellum basal body</location>
    </subcellularLocation>
</comment>
<evidence type="ECO:0000313" key="10">
    <source>
        <dbReference type="Proteomes" id="UP000516160"/>
    </source>
</evidence>
<dbReference type="Proteomes" id="UP000516160">
    <property type="component" value="Chromosome"/>
</dbReference>
<organism evidence="9 10">
    <name type="scientific">Alkalicella caledoniensis</name>
    <dbReference type="NCBI Taxonomy" id="2731377"/>
    <lineage>
        <taxon>Bacteria</taxon>
        <taxon>Bacillati</taxon>
        <taxon>Bacillota</taxon>
        <taxon>Clostridia</taxon>
        <taxon>Eubacteriales</taxon>
        <taxon>Proteinivoracaceae</taxon>
        <taxon>Alkalicella</taxon>
    </lineage>
</organism>
<keyword evidence="9" id="KW-0282">Flagellum</keyword>
<dbReference type="GO" id="GO:0071978">
    <property type="term" value="P:bacterial-type flagellum-dependent swarming motility"/>
    <property type="evidence" value="ECO:0007669"/>
    <property type="project" value="TreeGrafter"/>
</dbReference>
<feature type="domain" description="Flagellar basal body rod protein N-terminal" evidence="7">
    <location>
        <begin position="7"/>
        <end position="35"/>
    </location>
</feature>
<dbReference type="Pfam" id="PF06429">
    <property type="entry name" value="Flg_bbr_C"/>
    <property type="match status" value="1"/>
</dbReference>